<evidence type="ECO:0000256" key="1">
    <source>
        <dbReference type="PROSITE-ProRule" id="PRU00176"/>
    </source>
</evidence>
<gene>
    <name evidence="4" type="ORF">AK88_02451</name>
</gene>
<keyword evidence="1" id="KW-0694">RNA-binding</keyword>
<feature type="region of interest" description="Disordered" evidence="2">
    <location>
        <begin position="1067"/>
        <end position="1212"/>
    </location>
</feature>
<feature type="compositionally biased region" description="Basic residues" evidence="2">
    <location>
        <begin position="811"/>
        <end position="820"/>
    </location>
</feature>
<feature type="region of interest" description="Disordered" evidence="2">
    <location>
        <begin position="732"/>
        <end position="873"/>
    </location>
</feature>
<sequence length="1346" mass="153639">MWLKNIYSRTEETEKNGGQEDAIDYEEEEQHKRDDGASGEEDDSAGGREDGPANREDNAANREDASDQEECPLDDDQVNEKIEDIIKNMSSDEEEEGEVVEDEIPYDRIETNNELNKEVILLNFYADMSSHRLSSLMSIFGKVRNSFIDDNEGVHVIFNSLKSSKRAKELLDNVKIKNRRIQVVYGTYEERRDDARMGGAAGPGEDPSDTGQMRGTLNDASSTSYHDKLGNPKNGKTPVKLYKNRKYYLNTAPTHVQNGQLNNYTYNNQVKGMVPHGKTNTYFVPPSSSANMINEFVPPSDMTFSQQDNAPMNNNLHNHLHNNLHNRTRGPMPNNKHHPDQAPLHDMPNFNNVVNYVQPPPPPPPTSRTLYNQSFSESGRGSGQMEPYPHYTHPNNPHHTSSHLGNEGNVNRMPNNQLLSPHVKRKNITENFPNTYISSVYKKNSFDSPPGNTPYVSYPNQPPTSSRNMHMKGVPPPPHHIGNSTHGETSMINVVGGNHPPPPIIPRSREMPTSTTGPLYNNSFNKSHPNNEQYHGGNHPNGEEYPMAHGLYNNYEEYATTHGLYNNYEEYAPHSAHTMKPSKLVKYGKTGKHNKHQNLVLTSEREANHYEEPVEYTPFNEDNPFGISEENQMVDNPTWNDRKIKQVLKWDQDASVEKNHLDFVESFGCTKVYNRYLLVTNMPDHLDNENKVKEHINELFSSEKMRCFCVEVSLFVCMEVDEERFFKNAIQGEHDAPNEEANPEEAPIKGEEINPDDAAVKGEEANPEEEPLKGEEVAPIKGEEDAPNEEAGEQPKRGGKRKGAKKAVAPKPRKKRGKAKNKADEAEQAEEVEQVEQVEKADEAEKTEQTEKTEKTEQTEQTQQVVKAKQTDEAGAASGKRYAHLTFRTIRNCVEAKKVLEKNNFKVTFSCPSKANVCLWVGNLLRNYFINTANILKSMFTHFGSVKSVKYVFEKNCLFIQYASVADAIKARNHMYGLQVSNNTMLNLDFSSLVEEGDGKQHKVSFTRKRLLDALAYDNGKMKQRLESTMKKRNTGFIDSKVMHLLRKEGNHDGNIAEVRLKRHATDKGDDYNVKRRPNMYGRNRSPSTSMYRRKYRSSARDFYPNSNTAYDKTRDAGGGYSKCDKREARRSSKRKGTIAADDYSNHRHDHHDRHHHHDDHHHRRHKRRRSKSSKSMDGADGPGYNSRGEEEAGSTNRHHAQQNTDSDFNSLDGIELNDYNEIQKTVSFYVNQKYKCDFISNFYDGNPELKIYPKLNVETKSDVQNLMNIRNSCTDYSIWQLGPTVKQKKKFLHICEHFSKKKNIPVIIDNNLTIFIVPMKEDYLKDLGIDNPDFMYAFVLQTKKN</sequence>
<dbReference type="SMART" id="SM00360">
    <property type="entry name" value="RRM"/>
    <property type="match status" value="2"/>
</dbReference>
<dbReference type="SUPFAM" id="SSF54928">
    <property type="entry name" value="RNA-binding domain, RBD"/>
    <property type="match status" value="2"/>
</dbReference>
<feature type="compositionally biased region" description="Basic and acidic residues" evidence="2">
    <location>
        <begin position="746"/>
        <end position="784"/>
    </location>
</feature>
<dbReference type="OrthoDB" id="2017782at2759"/>
<dbReference type="RefSeq" id="XP_012335499.1">
    <property type="nucleotide sequence ID" value="XM_012480076.1"/>
</dbReference>
<evidence type="ECO:0000256" key="2">
    <source>
        <dbReference type="SAM" id="MobiDB-lite"/>
    </source>
</evidence>
<dbReference type="PROSITE" id="PS50102">
    <property type="entry name" value="RRM"/>
    <property type="match status" value="1"/>
</dbReference>
<feature type="region of interest" description="Disordered" evidence="2">
    <location>
        <begin position="1"/>
        <end position="79"/>
    </location>
</feature>
<name>A0A0D9QM25_PLAFR</name>
<keyword evidence="5" id="KW-1185">Reference proteome</keyword>
<feature type="compositionally biased region" description="Low complexity" evidence="2">
    <location>
        <begin position="859"/>
        <end position="868"/>
    </location>
</feature>
<dbReference type="InterPro" id="IPR012677">
    <property type="entry name" value="Nucleotide-bd_a/b_plait_sf"/>
</dbReference>
<organism evidence="4 5">
    <name type="scientific">Plasmodium fragile</name>
    <dbReference type="NCBI Taxonomy" id="5857"/>
    <lineage>
        <taxon>Eukaryota</taxon>
        <taxon>Sar</taxon>
        <taxon>Alveolata</taxon>
        <taxon>Apicomplexa</taxon>
        <taxon>Aconoidasida</taxon>
        <taxon>Haemosporida</taxon>
        <taxon>Plasmodiidae</taxon>
        <taxon>Plasmodium</taxon>
        <taxon>Plasmodium (Plasmodium)</taxon>
    </lineage>
</organism>
<proteinExistence type="predicted"/>
<feature type="compositionally biased region" description="Polar residues" evidence="2">
    <location>
        <begin position="511"/>
        <end position="533"/>
    </location>
</feature>
<accession>A0A0D9QM25</accession>
<dbReference type="Pfam" id="PF00076">
    <property type="entry name" value="RRM_1"/>
    <property type="match status" value="1"/>
</dbReference>
<dbReference type="OMA" id="RRMQVIY"/>
<feature type="region of interest" description="Disordered" evidence="2">
    <location>
        <begin position="359"/>
        <end position="388"/>
    </location>
</feature>
<dbReference type="InterPro" id="IPR000504">
    <property type="entry name" value="RRM_dom"/>
</dbReference>
<feature type="compositionally biased region" description="Polar residues" evidence="2">
    <location>
        <begin position="209"/>
        <end position="224"/>
    </location>
</feature>
<feature type="region of interest" description="Disordered" evidence="2">
    <location>
        <begin position="193"/>
        <end position="239"/>
    </location>
</feature>
<feature type="compositionally biased region" description="Basic residues" evidence="2">
    <location>
        <begin position="1148"/>
        <end position="1173"/>
    </location>
</feature>
<reference evidence="4 5" key="1">
    <citation type="submission" date="2014-03" db="EMBL/GenBank/DDBJ databases">
        <title>The Genome Sequence of Plasmodium fragile nilgiri.</title>
        <authorList>
            <consortium name="The Broad Institute Genomics Platform"/>
            <consortium name="The Broad Institute Genome Sequencing Center for Infectious Disease"/>
            <person name="Neafsey D."/>
            <person name="Duraisingh M."/>
            <person name="Young S.K."/>
            <person name="Zeng Q."/>
            <person name="Gargeya S."/>
            <person name="Abouelleil A."/>
            <person name="Alvarado L."/>
            <person name="Chapman S.B."/>
            <person name="Gainer-Dewar J."/>
            <person name="Goldberg J."/>
            <person name="Griggs A."/>
            <person name="Gujja S."/>
            <person name="Hansen M."/>
            <person name="Howarth C."/>
            <person name="Imamovic A."/>
            <person name="Larimer J."/>
            <person name="Pearson M."/>
            <person name="Poon T.W."/>
            <person name="Priest M."/>
            <person name="Roberts A."/>
            <person name="Saif S."/>
            <person name="Shea T."/>
            <person name="Sykes S."/>
            <person name="Wortman J."/>
            <person name="Nusbaum C."/>
            <person name="Birren B."/>
        </authorList>
    </citation>
    <scope>NUCLEOTIDE SEQUENCE [LARGE SCALE GENOMIC DNA]</scope>
    <source>
        <strain evidence="5">nilgiri</strain>
    </source>
</reference>
<evidence type="ECO:0000313" key="5">
    <source>
        <dbReference type="Proteomes" id="UP000054561"/>
    </source>
</evidence>
<feature type="compositionally biased region" description="Basic and acidic residues" evidence="2">
    <location>
        <begin position="837"/>
        <end position="858"/>
    </location>
</feature>
<feature type="compositionally biased region" description="Acidic residues" evidence="2">
    <location>
        <begin position="66"/>
        <end position="77"/>
    </location>
</feature>
<feature type="compositionally biased region" description="Basic and acidic residues" evidence="2">
    <location>
        <begin position="9"/>
        <end position="18"/>
    </location>
</feature>
<feature type="domain" description="RRM" evidence="3">
    <location>
        <begin position="917"/>
        <end position="1009"/>
    </location>
</feature>
<dbReference type="EMBL" id="KQ001668">
    <property type="protein sequence ID" value="KJP87847.1"/>
    <property type="molecule type" value="Genomic_DNA"/>
</dbReference>
<dbReference type="Gene3D" id="3.30.70.330">
    <property type="match status" value="1"/>
</dbReference>
<protein>
    <recommendedName>
        <fullName evidence="3">RRM domain-containing protein</fullName>
    </recommendedName>
</protein>
<dbReference type="VEuPathDB" id="PlasmoDB:AK88_02451"/>
<dbReference type="InterPro" id="IPR035979">
    <property type="entry name" value="RBD_domain_sf"/>
</dbReference>
<feature type="compositionally biased region" description="Acidic residues" evidence="2">
    <location>
        <begin position="826"/>
        <end position="836"/>
    </location>
</feature>
<feature type="compositionally biased region" description="Polar residues" evidence="2">
    <location>
        <begin position="367"/>
        <end position="379"/>
    </location>
</feature>
<evidence type="ECO:0000259" key="3">
    <source>
        <dbReference type="PROSITE" id="PS50102"/>
    </source>
</evidence>
<dbReference type="Proteomes" id="UP000054561">
    <property type="component" value="Unassembled WGS sequence"/>
</dbReference>
<evidence type="ECO:0000313" key="4">
    <source>
        <dbReference type="EMBL" id="KJP87847.1"/>
    </source>
</evidence>
<dbReference type="GO" id="GO:0003723">
    <property type="term" value="F:RNA binding"/>
    <property type="evidence" value="ECO:0007669"/>
    <property type="project" value="UniProtKB-UniRule"/>
</dbReference>
<feature type="compositionally biased region" description="Basic and acidic residues" evidence="2">
    <location>
        <begin position="45"/>
        <end position="65"/>
    </location>
</feature>
<dbReference type="CDD" id="cd00590">
    <property type="entry name" value="RRM_SF"/>
    <property type="match status" value="2"/>
</dbReference>
<feature type="region of interest" description="Disordered" evidence="2">
    <location>
        <begin position="511"/>
        <end position="545"/>
    </location>
</feature>
<dbReference type="GeneID" id="24267765"/>